<evidence type="ECO:0000313" key="2">
    <source>
        <dbReference type="Proteomes" id="UP001216674"/>
    </source>
</evidence>
<comment type="caution">
    <text evidence="1">The sequence shown here is derived from an EMBL/GenBank/DDBJ whole genome shotgun (WGS) entry which is preliminary data.</text>
</comment>
<dbReference type="Proteomes" id="UP001216674">
    <property type="component" value="Unassembled WGS sequence"/>
</dbReference>
<proteinExistence type="predicted"/>
<sequence>MSIAITEIRRTFRYNGIQLPDVPGLGPREVRDLYSAQYPELISAEIEAGEVRDGEQEFTFLKAVGVKGGGSPRKGERLAALSARMQAECEGVCGTDPKLTRQLERPSVKACSEAWSAFAQRSLHYHQQQRADVRVCATSDMLVPLP</sequence>
<protein>
    <submittedName>
        <fullName evidence="1">PRTRC system protein C</fullName>
    </submittedName>
</protein>
<dbReference type="InterPro" id="IPR022289">
    <property type="entry name" value="PRTRC_protein-C"/>
</dbReference>
<accession>A0ABT6AGH5</accession>
<reference evidence="1 2" key="1">
    <citation type="submission" date="2023-03" db="EMBL/GenBank/DDBJ databases">
        <title>Draft assemblies of triclosan tolerant bacteria isolated from returned activated sludge.</title>
        <authorList>
            <person name="Van Hamelsveld S."/>
        </authorList>
    </citation>
    <scope>NUCLEOTIDE SEQUENCE [LARGE SCALE GENOMIC DNA]</scope>
    <source>
        <strain evidence="1 2">GW210010_S58</strain>
    </source>
</reference>
<dbReference type="Pfam" id="PF14454">
    <property type="entry name" value="Prok_Ub"/>
    <property type="match status" value="1"/>
</dbReference>
<gene>
    <name evidence="1" type="ORF">P3W85_00420</name>
</gene>
<dbReference type="EMBL" id="JARJLM010000006">
    <property type="protein sequence ID" value="MDF3831432.1"/>
    <property type="molecule type" value="Genomic_DNA"/>
</dbReference>
<keyword evidence="2" id="KW-1185">Reference proteome</keyword>
<organism evidence="1 2">
    <name type="scientific">Cupriavidus basilensis</name>
    <dbReference type="NCBI Taxonomy" id="68895"/>
    <lineage>
        <taxon>Bacteria</taxon>
        <taxon>Pseudomonadati</taxon>
        <taxon>Pseudomonadota</taxon>
        <taxon>Betaproteobacteria</taxon>
        <taxon>Burkholderiales</taxon>
        <taxon>Burkholderiaceae</taxon>
        <taxon>Cupriavidus</taxon>
    </lineage>
</organism>
<dbReference type="NCBIfam" id="TIGR03738">
    <property type="entry name" value="PRTRC_C"/>
    <property type="match status" value="1"/>
</dbReference>
<dbReference type="RefSeq" id="WP_276263307.1">
    <property type="nucleotide sequence ID" value="NZ_JARJLM010000006.1"/>
</dbReference>
<name>A0ABT6AGH5_9BURK</name>
<evidence type="ECO:0000313" key="1">
    <source>
        <dbReference type="EMBL" id="MDF3831432.1"/>
    </source>
</evidence>
<dbReference type="InterPro" id="IPR032866">
    <property type="entry name" value="Prok_Ub"/>
</dbReference>